<dbReference type="EMBL" id="CAJVPM010002991">
    <property type="protein sequence ID" value="CAG8495566.1"/>
    <property type="molecule type" value="Genomic_DNA"/>
</dbReference>
<evidence type="ECO:0000313" key="2">
    <source>
        <dbReference type="Proteomes" id="UP000789860"/>
    </source>
</evidence>
<protein>
    <submittedName>
        <fullName evidence="1">6964_t:CDS:1</fullName>
    </submittedName>
</protein>
<gene>
    <name evidence="1" type="ORF">SCALOS_LOCUS3017</name>
</gene>
<accession>A0ACA9KV92</accession>
<dbReference type="Proteomes" id="UP000789860">
    <property type="component" value="Unassembled WGS sequence"/>
</dbReference>
<keyword evidence="2" id="KW-1185">Reference proteome</keyword>
<sequence length="141" mass="16462">MQRSIHSIQHYDISSYNNVSSSDSNNDTIDTIFNSYTYHNEINQNITIVQPNNLITTSHYNQLNIAPLPFLFWRPSQQLLKLYAEFQNKILQDHLHILSFKIPVYLREFKDERPTKVAICSSCKPPKTRRFPPILAPTPSE</sequence>
<reference evidence="1" key="1">
    <citation type="submission" date="2021-06" db="EMBL/GenBank/DDBJ databases">
        <authorList>
            <person name="Kallberg Y."/>
            <person name="Tangrot J."/>
            <person name="Rosling A."/>
        </authorList>
    </citation>
    <scope>NUCLEOTIDE SEQUENCE</scope>
    <source>
        <strain evidence="1">AU212A</strain>
    </source>
</reference>
<organism evidence="1 2">
    <name type="scientific">Scutellospora calospora</name>
    <dbReference type="NCBI Taxonomy" id="85575"/>
    <lineage>
        <taxon>Eukaryota</taxon>
        <taxon>Fungi</taxon>
        <taxon>Fungi incertae sedis</taxon>
        <taxon>Mucoromycota</taxon>
        <taxon>Glomeromycotina</taxon>
        <taxon>Glomeromycetes</taxon>
        <taxon>Diversisporales</taxon>
        <taxon>Gigasporaceae</taxon>
        <taxon>Scutellospora</taxon>
    </lineage>
</organism>
<name>A0ACA9KV92_9GLOM</name>
<feature type="non-terminal residue" evidence="1">
    <location>
        <position position="141"/>
    </location>
</feature>
<evidence type="ECO:0000313" key="1">
    <source>
        <dbReference type="EMBL" id="CAG8495566.1"/>
    </source>
</evidence>
<comment type="caution">
    <text evidence="1">The sequence shown here is derived from an EMBL/GenBank/DDBJ whole genome shotgun (WGS) entry which is preliminary data.</text>
</comment>
<proteinExistence type="predicted"/>